<dbReference type="InterPro" id="IPR034095">
    <property type="entry name" value="NDUF3"/>
</dbReference>
<feature type="region of interest" description="Disordered" evidence="6">
    <location>
        <begin position="1"/>
        <end position="24"/>
    </location>
</feature>
<dbReference type="CDD" id="cd05125">
    <property type="entry name" value="Mth938_2P1-like"/>
    <property type="match status" value="1"/>
</dbReference>
<accession>A0A553MRA1</accession>
<evidence type="ECO:0000256" key="4">
    <source>
        <dbReference type="ARBA" id="ARBA00023128"/>
    </source>
</evidence>
<name>A0A553MRA1_9TELE</name>
<comment type="similarity">
    <text evidence="5">Belongs to the NDUFAF3 family.</text>
</comment>
<protein>
    <recommendedName>
        <fullName evidence="3">NADH dehydrogenase [ubiquinone] 1 alpha subcomplex assembly factor 3</fullName>
    </recommendedName>
</protein>
<evidence type="ECO:0000256" key="2">
    <source>
        <dbReference type="ARBA" id="ARBA00004173"/>
    </source>
</evidence>
<dbReference type="Proteomes" id="UP000316079">
    <property type="component" value="Unassembled WGS sequence"/>
</dbReference>
<proteinExistence type="inferred from homology"/>
<evidence type="ECO:0000256" key="3">
    <source>
        <dbReference type="ARBA" id="ARBA00021776"/>
    </source>
</evidence>
<evidence type="ECO:0000313" key="7">
    <source>
        <dbReference type="EMBL" id="TRY55716.1"/>
    </source>
</evidence>
<dbReference type="Gene3D" id="3.40.1230.10">
    <property type="entry name" value="MTH938-like"/>
    <property type="match status" value="1"/>
</dbReference>
<dbReference type="GO" id="GO:0005743">
    <property type="term" value="C:mitochondrial inner membrane"/>
    <property type="evidence" value="ECO:0007669"/>
    <property type="project" value="TreeGrafter"/>
</dbReference>
<evidence type="ECO:0000256" key="1">
    <source>
        <dbReference type="ARBA" id="ARBA00004069"/>
    </source>
</evidence>
<evidence type="ECO:0000256" key="5">
    <source>
        <dbReference type="ARBA" id="ARBA00049984"/>
    </source>
</evidence>
<comment type="function">
    <text evidence="1">Essential factor for the assembly of mitochondrial NADH:ubiquinone oxidoreductase complex (complex I).</text>
</comment>
<organism evidence="7 8">
    <name type="scientific">Danionella cerebrum</name>
    <dbReference type="NCBI Taxonomy" id="2873325"/>
    <lineage>
        <taxon>Eukaryota</taxon>
        <taxon>Metazoa</taxon>
        <taxon>Chordata</taxon>
        <taxon>Craniata</taxon>
        <taxon>Vertebrata</taxon>
        <taxon>Euteleostomi</taxon>
        <taxon>Actinopterygii</taxon>
        <taxon>Neopterygii</taxon>
        <taxon>Teleostei</taxon>
        <taxon>Ostariophysi</taxon>
        <taxon>Cypriniformes</taxon>
        <taxon>Danionidae</taxon>
        <taxon>Danioninae</taxon>
        <taxon>Danionella</taxon>
    </lineage>
</organism>
<dbReference type="PANTHER" id="PTHR21192:SF2">
    <property type="entry name" value="NADH DEHYDROGENASE [UBIQUINONE] 1 ALPHA SUBCOMPLEX ASSEMBLY FACTOR 3"/>
    <property type="match status" value="1"/>
</dbReference>
<dbReference type="EMBL" id="SRMA01027312">
    <property type="protein sequence ID" value="TRY55716.1"/>
    <property type="molecule type" value="Genomic_DNA"/>
</dbReference>
<gene>
    <name evidence="7" type="ORF">DNTS_010284</name>
</gene>
<comment type="caution">
    <text evidence="7">The sequence shown here is derived from an EMBL/GenBank/DDBJ whole genome shotgun (WGS) entry which is preliminary data.</text>
</comment>
<dbReference type="SUPFAM" id="SSF64076">
    <property type="entry name" value="MTH938-like"/>
    <property type="match status" value="1"/>
</dbReference>
<dbReference type="OrthoDB" id="20681at2759"/>
<reference evidence="7 8" key="1">
    <citation type="journal article" date="2019" name="Sci. Data">
        <title>Hybrid genome assembly and annotation of Danionella translucida.</title>
        <authorList>
            <person name="Kadobianskyi M."/>
            <person name="Schulze L."/>
            <person name="Schuelke M."/>
            <person name="Judkewitz B."/>
        </authorList>
    </citation>
    <scope>NUCLEOTIDE SEQUENCE [LARGE SCALE GENOMIC DNA]</scope>
    <source>
        <strain evidence="7 8">Bolton</strain>
    </source>
</reference>
<dbReference type="Pfam" id="PF04430">
    <property type="entry name" value="DUF498"/>
    <property type="match status" value="1"/>
</dbReference>
<comment type="subcellular location">
    <subcellularLocation>
        <location evidence="2">Mitochondrion</location>
    </subcellularLocation>
</comment>
<sequence>MAETLVLQKVSKEDTPLHPSTVSVTGQKALLRHQTASRQKHSGSLEALGSSEKELERKYVIMAALRCARVLTLGAGTRQRLRGLLSPAASRLLPPTRGHRLSYHDDELYQGKAMILHQHDPGEFVIENCSPQGFSINGIGVYGPCAVLPPSILQWNVRDPSDISLESLVLFYLLEPQIEVLVIGTGFRTERLDSKVLEALKKRRVMVEVQDTPNACSTFNFLLSERRLTAAALIPPLKQPRSVRELTEIE</sequence>
<evidence type="ECO:0000256" key="6">
    <source>
        <dbReference type="SAM" id="MobiDB-lite"/>
    </source>
</evidence>
<dbReference type="PANTHER" id="PTHR21192">
    <property type="entry name" value="NUCLEAR PROTEIN E3-3"/>
    <property type="match status" value="1"/>
</dbReference>
<keyword evidence="8" id="KW-1185">Reference proteome</keyword>
<dbReference type="AlphaFoldDB" id="A0A553MRA1"/>
<dbReference type="GO" id="GO:0032981">
    <property type="term" value="P:mitochondrial respiratory chain complex I assembly"/>
    <property type="evidence" value="ECO:0007669"/>
    <property type="project" value="InterPro"/>
</dbReference>
<dbReference type="STRING" id="623744.A0A553MRA1"/>
<dbReference type="InterPro" id="IPR036748">
    <property type="entry name" value="MTH938-like_sf"/>
</dbReference>
<dbReference type="InterPro" id="IPR007523">
    <property type="entry name" value="NDUFAF3/AAMDC"/>
</dbReference>
<evidence type="ECO:0000313" key="8">
    <source>
        <dbReference type="Proteomes" id="UP000316079"/>
    </source>
</evidence>
<keyword evidence="4" id="KW-0496">Mitochondrion</keyword>